<reference evidence="14" key="1">
    <citation type="submission" date="2020-11" db="EMBL/GenBank/DDBJ databases">
        <authorList>
            <person name="Tran Van P."/>
        </authorList>
    </citation>
    <scope>NUCLEOTIDE SEQUENCE</scope>
</reference>
<comment type="function">
    <text evidence="1">Plays a role in the regulation of neuronal activity.</text>
</comment>
<evidence type="ECO:0000256" key="7">
    <source>
        <dbReference type="ARBA" id="ARBA00022824"/>
    </source>
</evidence>
<keyword evidence="15" id="KW-1185">Reference proteome</keyword>
<feature type="transmembrane region" description="Helical" evidence="13">
    <location>
        <begin position="12"/>
        <end position="39"/>
    </location>
</feature>
<keyword evidence="10" id="KW-0325">Glycoprotein</keyword>
<dbReference type="GO" id="GO:0031965">
    <property type="term" value="C:nuclear membrane"/>
    <property type="evidence" value="ECO:0007669"/>
    <property type="project" value="UniProtKB-SubCell"/>
</dbReference>
<dbReference type="GO" id="GO:0030867">
    <property type="term" value="C:rough endoplasmic reticulum membrane"/>
    <property type="evidence" value="ECO:0007669"/>
    <property type="project" value="UniProtKB-SubCell"/>
</dbReference>
<dbReference type="GO" id="GO:0023041">
    <property type="term" value="P:neuronal signal transduction"/>
    <property type="evidence" value="ECO:0007669"/>
    <property type="project" value="InterPro"/>
</dbReference>
<evidence type="ECO:0000256" key="11">
    <source>
        <dbReference type="ARBA" id="ARBA00023242"/>
    </source>
</evidence>
<dbReference type="OrthoDB" id="10071111at2759"/>
<sequence>MSCTNDNVCDGQAFSVFFVLIALTSDMICFLFIPVHWLFFAASTYVWVQYVIGYPVVTLGFGFKSYVSYRMRLRKQKEVAKENEFYVELLQKALPQEVPAPPPAPSLPPDTELMQTSANGVNHCAPNHQKKSSISSTNSDKSLIISNGSANKLICDYDSSTKKSIPNGIDRHELQYMEHQIIKKISSLNHFDNNDDNGVDDIVEHNNTTN</sequence>
<dbReference type="EMBL" id="OC926205">
    <property type="protein sequence ID" value="CAD7656582.1"/>
    <property type="molecule type" value="Genomic_DNA"/>
</dbReference>
<dbReference type="EMBL" id="CAJPVJ010011380">
    <property type="protein sequence ID" value="CAG2173769.1"/>
    <property type="molecule type" value="Genomic_DNA"/>
</dbReference>
<evidence type="ECO:0000256" key="3">
    <source>
        <dbReference type="ARBA" id="ARBA00004269"/>
    </source>
</evidence>
<evidence type="ECO:0000256" key="13">
    <source>
        <dbReference type="SAM" id="Phobius"/>
    </source>
</evidence>
<evidence type="ECO:0000256" key="9">
    <source>
        <dbReference type="ARBA" id="ARBA00023136"/>
    </source>
</evidence>
<keyword evidence="5" id="KW-0597">Phosphoprotein</keyword>
<evidence type="ECO:0000256" key="1">
    <source>
        <dbReference type="ARBA" id="ARBA00003440"/>
    </source>
</evidence>
<proteinExistence type="predicted"/>
<dbReference type="InterPro" id="IPR019130">
    <property type="entry name" value="Macoilin"/>
</dbReference>
<evidence type="ECO:0000256" key="5">
    <source>
        <dbReference type="ARBA" id="ARBA00022553"/>
    </source>
</evidence>
<evidence type="ECO:0000256" key="4">
    <source>
        <dbReference type="ARBA" id="ARBA00021882"/>
    </source>
</evidence>
<keyword evidence="8 13" id="KW-1133">Transmembrane helix</keyword>
<keyword evidence="9 13" id="KW-0472">Membrane</keyword>
<protein>
    <recommendedName>
        <fullName evidence="4">Macoilin</fullName>
    </recommendedName>
    <alternativeName>
        <fullName evidence="12">Transmembrane protein 57</fullName>
    </alternativeName>
</protein>
<keyword evidence="6 13" id="KW-0812">Transmembrane</keyword>
<evidence type="ECO:0000256" key="8">
    <source>
        <dbReference type="ARBA" id="ARBA00022989"/>
    </source>
</evidence>
<gene>
    <name evidence="14" type="ORF">ONB1V03_LOCUS13218</name>
</gene>
<keyword evidence="7" id="KW-0256">Endoplasmic reticulum</keyword>
<feature type="transmembrane region" description="Helical" evidence="13">
    <location>
        <begin position="45"/>
        <end position="67"/>
    </location>
</feature>
<evidence type="ECO:0000256" key="12">
    <source>
        <dbReference type="ARBA" id="ARBA00031129"/>
    </source>
</evidence>
<evidence type="ECO:0000256" key="6">
    <source>
        <dbReference type="ARBA" id="ARBA00022692"/>
    </source>
</evidence>
<comment type="subcellular location">
    <subcellularLocation>
        <location evidence="2">Nucleus membrane</location>
        <topology evidence="2">Multi-pass membrane protein</topology>
    </subcellularLocation>
    <subcellularLocation>
        <location evidence="3">Rough endoplasmic reticulum membrane</location>
        <topology evidence="3">Multi-pass membrane protein</topology>
    </subcellularLocation>
</comment>
<dbReference type="Proteomes" id="UP000728032">
    <property type="component" value="Unassembled WGS sequence"/>
</dbReference>
<dbReference type="PANTHER" id="PTHR47464:SF2">
    <property type="entry name" value="MACOILIN"/>
    <property type="match status" value="1"/>
</dbReference>
<evidence type="ECO:0000256" key="2">
    <source>
        <dbReference type="ARBA" id="ARBA00004232"/>
    </source>
</evidence>
<evidence type="ECO:0000313" key="14">
    <source>
        <dbReference type="EMBL" id="CAD7656582.1"/>
    </source>
</evidence>
<dbReference type="Pfam" id="PF09726">
    <property type="entry name" value="Macoilin"/>
    <property type="match status" value="2"/>
</dbReference>
<dbReference type="AlphaFoldDB" id="A0A7R9QSI2"/>
<feature type="non-terminal residue" evidence="14">
    <location>
        <position position="1"/>
    </location>
</feature>
<keyword evidence="11" id="KW-0539">Nucleus</keyword>
<organism evidence="14">
    <name type="scientific">Oppiella nova</name>
    <dbReference type="NCBI Taxonomy" id="334625"/>
    <lineage>
        <taxon>Eukaryota</taxon>
        <taxon>Metazoa</taxon>
        <taxon>Ecdysozoa</taxon>
        <taxon>Arthropoda</taxon>
        <taxon>Chelicerata</taxon>
        <taxon>Arachnida</taxon>
        <taxon>Acari</taxon>
        <taxon>Acariformes</taxon>
        <taxon>Sarcoptiformes</taxon>
        <taxon>Oribatida</taxon>
        <taxon>Brachypylina</taxon>
        <taxon>Oppioidea</taxon>
        <taxon>Oppiidae</taxon>
        <taxon>Oppiella</taxon>
    </lineage>
</organism>
<accession>A0A7R9QSI2</accession>
<name>A0A7R9QSI2_9ACAR</name>
<evidence type="ECO:0000313" key="15">
    <source>
        <dbReference type="Proteomes" id="UP000728032"/>
    </source>
</evidence>
<dbReference type="PANTHER" id="PTHR47464">
    <property type="entry name" value="MACOILIN"/>
    <property type="match status" value="1"/>
</dbReference>
<evidence type="ECO:0000256" key="10">
    <source>
        <dbReference type="ARBA" id="ARBA00023180"/>
    </source>
</evidence>